<protein>
    <submittedName>
        <fullName evidence="1">Acetylesterase</fullName>
    </submittedName>
</protein>
<dbReference type="SUPFAM" id="SSF53474">
    <property type="entry name" value="alpha/beta-Hydrolases"/>
    <property type="match status" value="1"/>
</dbReference>
<name>A0A1U7NQ87_9FIRM</name>
<dbReference type="PANTHER" id="PTHR48098:SF1">
    <property type="entry name" value="DIACYLGLYCEROL ACYLTRANSFERASE_MYCOLYLTRANSFERASE AG85A"/>
    <property type="match status" value="1"/>
</dbReference>
<dbReference type="Pfam" id="PF00756">
    <property type="entry name" value="Esterase"/>
    <property type="match status" value="1"/>
</dbReference>
<dbReference type="PANTHER" id="PTHR48098">
    <property type="entry name" value="ENTEROCHELIN ESTERASE-RELATED"/>
    <property type="match status" value="1"/>
</dbReference>
<evidence type="ECO:0000313" key="2">
    <source>
        <dbReference type="Proteomes" id="UP000186705"/>
    </source>
</evidence>
<dbReference type="GO" id="GO:0016747">
    <property type="term" value="F:acyltransferase activity, transferring groups other than amino-acyl groups"/>
    <property type="evidence" value="ECO:0007669"/>
    <property type="project" value="TreeGrafter"/>
</dbReference>
<comment type="caution">
    <text evidence="1">The sequence shown here is derived from an EMBL/GenBank/DDBJ whole genome shotgun (WGS) entry which is preliminary data.</text>
</comment>
<dbReference type="EMBL" id="MPKA01000039">
    <property type="protein sequence ID" value="OLU47799.1"/>
    <property type="molecule type" value="Genomic_DNA"/>
</dbReference>
<dbReference type="InterPro" id="IPR029058">
    <property type="entry name" value="AB_hydrolase_fold"/>
</dbReference>
<proteinExistence type="predicted"/>
<sequence>MALIQVDYFSKALLRQVHFQAILPFDKVYFDDVVREQKPFKTLYLLHGVFGDETDWVNGTRIVRWAQDRNLAVIMPAGENKFYIDHDKSTDQFSQYIEELVVQTRKIFPLSENREDTYIAGLSMGGYGAIVNGLKYNTLFSRIAGLSAALHIETFVNASEEALLPIMRRSYLESVFGDLDKLLGSNKDFHFLAKKLVEKEADLPKVYLACGTEDDLYKWDHAFYEELQELGYEVTWKEIPGGHDWDFWDRMILDVLNWLPLDDQEEALSSGQIINS</sequence>
<dbReference type="Proteomes" id="UP000186705">
    <property type="component" value="Unassembled WGS sequence"/>
</dbReference>
<keyword evidence="2" id="KW-1185">Reference proteome</keyword>
<evidence type="ECO:0000313" key="1">
    <source>
        <dbReference type="EMBL" id="OLU47799.1"/>
    </source>
</evidence>
<dbReference type="OrthoDB" id="9803578at2"/>
<accession>A0A1U7NQ87</accession>
<dbReference type="STRING" id="1862672.BO225_01275"/>
<dbReference type="RefSeq" id="WP_076340482.1">
    <property type="nucleotide sequence ID" value="NZ_CAPDDE010000067.1"/>
</dbReference>
<dbReference type="GeneID" id="78274580"/>
<dbReference type="InterPro" id="IPR050583">
    <property type="entry name" value="Mycobacterial_A85_antigen"/>
</dbReference>
<dbReference type="InterPro" id="IPR000801">
    <property type="entry name" value="Esterase-like"/>
</dbReference>
<organism evidence="1 2">
    <name type="scientific">Dubosiella newyorkensis</name>
    <dbReference type="NCBI Taxonomy" id="1862672"/>
    <lineage>
        <taxon>Bacteria</taxon>
        <taxon>Bacillati</taxon>
        <taxon>Bacillota</taxon>
        <taxon>Erysipelotrichia</taxon>
        <taxon>Erysipelotrichales</taxon>
        <taxon>Erysipelotrichaceae</taxon>
        <taxon>Dubosiella</taxon>
    </lineage>
</organism>
<gene>
    <name evidence="1" type="ORF">BO225_01275</name>
</gene>
<dbReference type="AlphaFoldDB" id="A0A1U7NQ87"/>
<dbReference type="Gene3D" id="3.40.50.1820">
    <property type="entry name" value="alpha/beta hydrolase"/>
    <property type="match status" value="1"/>
</dbReference>
<reference evidence="1 2" key="1">
    <citation type="submission" date="2016-11" db="EMBL/GenBank/DDBJ databases">
        <title>Description of two novel members of the family Erysipelotrichaceae: Ileibacterium lipovorans gen. nov., sp. nov. and Dubosiella newyorkensis, gen. nov., sp. nov.</title>
        <authorList>
            <person name="Cox L.M."/>
            <person name="Sohn J."/>
            <person name="Tyrrell K.L."/>
            <person name="Citron D.M."/>
            <person name="Lawson P.A."/>
            <person name="Patel N.B."/>
            <person name="Iizumi T."/>
            <person name="Perez-Perez G.I."/>
            <person name="Goldstein E.J."/>
            <person name="Blaser M.J."/>
        </authorList>
    </citation>
    <scope>NUCLEOTIDE SEQUENCE [LARGE SCALE GENOMIC DNA]</scope>
    <source>
        <strain evidence="1 2">NYU-BL-A4</strain>
    </source>
</reference>